<comment type="caution">
    <text evidence="2">The sequence shown here is derived from an EMBL/GenBank/DDBJ whole genome shotgun (WGS) entry which is preliminary data.</text>
</comment>
<sequence>MHYRTHRGPDAGVSARSRNDRTARRGAAITSLHKGAHTNLERDIGKNGGEETGRKRESERGGEGKRERERERDGECRATRTRPTSRFCRPVTSAIELPKRTCREKELPLINHDRLKYPIPEVNRSNCFASRNELGASLVEIPGALSRI</sequence>
<feature type="region of interest" description="Disordered" evidence="1">
    <location>
        <begin position="1"/>
        <end position="81"/>
    </location>
</feature>
<dbReference type="Proteomes" id="UP001430953">
    <property type="component" value="Unassembled WGS sequence"/>
</dbReference>
<proteinExistence type="predicted"/>
<gene>
    <name evidence="2" type="ORF">PUN28_009429</name>
</gene>
<dbReference type="EMBL" id="JADYXP020000008">
    <property type="protein sequence ID" value="KAL0118752.1"/>
    <property type="molecule type" value="Genomic_DNA"/>
</dbReference>
<evidence type="ECO:0000256" key="1">
    <source>
        <dbReference type="SAM" id="MobiDB-lite"/>
    </source>
</evidence>
<name>A0AAW2FXU2_9HYME</name>
<accession>A0AAW2FXU2</accession>
<evidence type="ECO:0000313" key="2">
    <source>
        <dbReference type="EMBL" id="KAL0118752.1"/>
    </source>
</evidence>
<keyword evidence="3" id="KW-1185">Reference proteome</keyword>
<feature type="compositionally biased region" description="Basic and acidic residues" evidence="1">
    <location>
        <begin position="39"/>
        <end position="78"/>
    </location>
</feature>
<dbReference type="AlphaFoldDB" id="A0AAW2FXU2"/>
<organism evidence="2 3">
    <name type="scientific">Cardiocondyla obscurior</name>
    <dbReference type="NCBI Taxonomy" id="286306"/>
    <lineage>
        <taxon>Eukaryota</taxon>
        <taxon>Metazoa</taxon>
        <taxon>Ecdysozoa</taxon>
        <taxon>Arthropoda</taxon>
        <taxon>Hexapoda</taxon>
        <taxon>Insecta</taxon>
        <taxon>Pterygota</taxon>
        <taxon>Neoptera</taxon>
        <taxon>Endopterygota</taxon>
        <taxon>Hymenoptera</taxon>
        <taxon>Apocrita</taxon>
        <taxon>Aculeata</taxon>
        <taxon>Formicoidea</taxon>
        <taxon>Formicidae</taxon>
        <taxon>Myrmicinae</taxon>
        <taxon>Cardiocondyla</taxon>
    </lineage>
</organism>
<reference evidence="2 3" key="1">
    <citation type="submission" date="2023-03" db="EMBL/GenBank/DDBJ databases">
        <title>High recombination rates correlate with genetic variation in Cardiocondyla obscurior ants.</title>
        <authorList>
            <person name="Errbii M."/>
        </authorList>
    </citation>
    <scope>NUCLEOTIDE SEQUENCE [LARGE SCALE GENOMIC DNA]</scope>
    <source>
        <strain evidence="2">Alpha-2009</strain>
        <tissue evidence="2">Whole body</tissue>
    </source>
</reference>
<protein>
    <submittedName>
        <fullName evidence="2">Uncharacterized protein</fullName>
    </submittedName>
</protein>
<evidence type="ECO:0000313" key="3">
    <source>
        <dbReference type="Proteomes" id="UP001430953"/>
    </source>
</evidence>